<comment type="subcellular location">
    <subcellularLocation>
        <location evidence="1 10">Cell membrane</location>
        <topology evidence="1 10">Multi-pass membrane protein</topology>
    </subcellularLocation>
</comment>
<evidence type="ECO:0000256" key="8">
    <source>
        <dbReference type="ARBA" id="ARBA00035585"/>
    </source>
</evidence>
<reference evidence="11 12" key="1">
    <citation type="submission" date="2011-05" db="EMBL/GenBank/DDBJ databases">
        <authorList>
            <person name="Durkin A.S."/>
            <person name="Kim M."/>
            <person name="Radune D."/>
            <person name="Hostetler J."/>
            <person name="Torralba M."/>
            <person name="Gillis M."/>
            <person name="Methe B."/>
            <person name="Sutton G."/>
            <person name="Nelson K.E."/>
        </authorList>
    </citation>
    <scope>NUCLEOTIDE SEQUENCE [LARGE SCALE GENOMIC DNA]</scope>
    <source>
        <strain evidence="11 12">F0423</strain>
    </source>
</reference>
<evidence type="ECO:0000313" key="12">
    <source>
        <dbReference type="Proteomes" id="UP000006035"/>
    </source>
</evidence>
<evidence type="ECO:0000256" key="4">
    <source>
        <dbReference type="ARBA" id="ARBA00022989"/>
    </source>
</evidence>
<keyword evidence="10" id="KW-0406">Ion transport</keyword>
<feature type="transmembrane region" description="Helical" evidence="10">
    <location>
        <begin position="55"/>
        <end position="76"/>
    </location>
</feature>
<keyword evidence="10" id="KW-0813">Transport</keyword>
<evidence type="ECO:0000256" key="10">
    <source>
        <dbReference type="HAMAP-Rule" id="MF_00454"/>
    </source>
</evidence>
<feature type="transmembrane region" description="Helical" evidence="10">
    <location>
        <begin position="29"/>
        <end position="48"/>
    </location>
</feature>
<keyword evidence="3 10" id="KW-0812">Transmembrane</keyword>
<feature type="transmembrane region" description="Helical" evidence="10">
    <location>
        <begin position="88"/>
        <end position="111"/>
    </location>
</feature>
<keyword evidence="6 10" id="KW-0407">Ion channel</keyword>
<dbReference type="HAMAP" id="MF_00454">
    <property type="entry name" value="FluC"/>
    <property type="match status" value="1"/>
</dbReference>
<dbReference type="EMBL" id="AFTL01000015">
    <property type="protein sequence ID" value="EGS36755.1"/>
    <property type="molecule type" value="Genomic_DNA"/>
</dbReference>
<organism evidence="11 12">
    <name type="scientific">Limosilactobacillus oris F0423</name>
    <dbReference type="NCBI Taxonomy" id="944562"/>
    <lineage>
        <taxon>Bacteria</taxon>
        <taxon>Bacillati</taxon>
        <taxon>Bacillota</taxon>
        <taxon>Bacilli</taxon>
        <taxon>Lactobacillales</taxon>
        <taxon>Lactobacillaceae</taxon>
        <taxon>Limosilactobacillus</taxon>
    </lineage>
</organism>
<keyword evidence="10" id="KW-0915">Sodium</keyword>
<comment type="function">
    <text evidence="9 10">Fluoride-specific ion channel. Important for reducing fluoride concentration in the cell, thus reducing its toxicity.</text>
</comment>
<comment type="similarity">
    <text evidence="7 10">Belongs to the fluoride channel Fluc/FEX (TC 1.A.43) family.</text>
</comment>
<comment type="catalytic activity">
    <reaction evidence="8">
        <text>fluoride(in) = fluoride(out)</text>
        <dbReference type="Rhea" id="RHEA:76159"/>
        <dbReference type="ChEBI" id="CHEBI:17051"/>
    </reaction>
    <physiologicalReaction direction="left-to-right" evidence="8">
        <dbReference type="Rhea" id="RHEA:76160"/>
    </physiologicalReaction>
</comment>
<evidence type="ECO:0000256" key="3">
    <source>
        <dbReference type="ARBA" id="ARBA00022692"/>
    </source>
</evidence>
<gene>
    <name evidence="10" type="primary">fluC</name>
    <name evidence="10" type="synonym">crcB</name>
    <name evidence="11" type="ORF">HMPREF9102_1886</name>
</gene>
<sequence length="113" mass="12013">MVLTSTGAAIGAILRYLLTLAGKKLPWNWPLTTLMINLTGAFTLGLATHYLASNSLLMAFFGPGVLGGYTTFSTYNVELVTLIHSHRWWAAASYAVLSLAGGLLAAAVGIARW</sequence>
<keyword evidence="5 10" id="KW-0472">Membrane</keyword>
<evidence type="ECO:0000256" key="6">
    <source>
        <dbReference type="ARBA" id="ARBA00023303"/>
    </source>
</evidence>
<dbReference type="Pfam" id="PF02537">
    <property type="entry name" value="CRCB"/>
    <property type="match status" value="1"/>
</dbReference>
<evidence type="ECO:0000256" key="7">
    <source>
        <dbReference type="ARBA" id="ARBA00035120"/>
    </source>
</evidence>
<dbReference type="InterPro" id="IPR003691">
    <property type="entry name" value="FluC"/>
</dbReference>
<evidence type="ECO:0000256" key="2">
    <source>
        <dbReference type="ARBA" id="ARBA00022475"/>
    </source>
</evidence>
<dbReference type="RefSeq" id="WP_003712051.1">
    <property type="nucleotide sequence ID" value="NZ_AFTL01000015.1"/>
</dbReference>
<protein>
    <recommendedName>
        <fullName evidence="10">Fluoride-specific ion channel FluC</fullName>
    </recommendedName>
</protein>
<feature type="binding site" evidence="10">
    <location>
        <position position="67"/>
    </location>
    <ligand>
        <name>Na(+)</name>
        <dbReference type="ChEBI" id="CHEBI:29101"/>
        <note>structural</note>
    </ligand>
</feature>
<name>A0ABP2LAC2_9LACO</name>
<keyword evidence="4 10" id="KW-1133">Transmembrane helix</keyword>
<keyword evidence="10" id="KW-0479">Metal-binding</keyword>
<dbReference type="Proteomes" id="UP000006035">
    <property type="component" value="Unassembled WGS sequence"/>
</dbReference>
<evidence type="ECO:0000256" key="9">
    <source>
        <dbReference type="ARBA" id="ARBA00049940"/>
    </source>
</evidence>
<evidence type="ECO:0000256" key="1">
    <source>
        <dbReference type="ARBA" id="ARBA00004651"/>
    </source>
</evidence>
<keyword evidence="2 10" id="KW-1003">Cell membrane</keyword>
<comment type="activity regulation">
    <text evidence="10">Na(+) is not transported, but it plays an essential structural role and its presence is essential for fluoride channel function.</text>
</comment>
<accession>A0ABP2LAC2</accession>
<keyword evidence="12" id="KW-1185">Reference proteome</keyword>
<dbReference type="PANTHER" id="PTHR28259:SF1">
    <property type="entry name" value="FLUORIDE EXPORT PROTEIN 1-RELATED"/>
    <property type="match status" value="1"/>
</dbReference>
<feature type="binding site" evidence="10">
    <location>
        <position position="70"/>
    </location>
    <ligand>
        <name>Na(+)</name>
        <dbReference type="ChEBI" id="CHEBI:29101"/>
        <note>structural</note>
    </ligand>
</feature>
<evidence type="ECO:0000313" key="11">
    <source>
        <dbReference type="EMBL" id="EGS36755.1"/>
    </source>
</evidence>
<proteinExistence type="inferred from homology"/>
<comment type="caution">
    <text evidence="11">The sequence shown here is derived from an EMBL/GenBank/DDBJ whole genome shotgun (WGS) entry which is preliminary data.</text>
</comment>
<evidence type="ECO:0000256" key="5">
    <source>
        <dbReference type="ARBA" id="ARBA00023136"/>
    </source>
</evidence>
<dbReference type="PANTHER" id="PTHR28259">
    <property type="entry name" value="FLUORIDE EXPORT PROTEIN 1-RELATED"/>
    <property type="match status" value="1"/>
</dbReference>